<name>E6SUZ8_BACT6</name>
<organism evidence="2 3">
    <name type="scientific">Bacteroides helcogenes (strain ATCC 35417 / DSM 20613 / JCM 6297 / CCUG 15421 / P 36-108)</name>
    <dbReference type="NCBI Taxonomy" id="693979"/>
    <lineage>
        <taxon>Bacteria</taxon>
        <taxon>Pseudomonadati</taxon>
        <taxon>Bacteroidota</taxon>
        <taxon>Bacteroidia</taxon>
        <taxon>Bacteroidales</taxon>
        <taxon>Bacteroidaceae</taxon>
        <taxon>Bacteroides</taxon>
    </lineage>
</organism>
<dbReference type="EMBL" id="CP002352">
    <property type="protein sequence ID" value="ADV42434.1"/>
    <property type="molecule type" value="Genomic_DNA"/>
</dbReference>
<protein>
    <submittedName>
        <fullName evidence="2">Uncharacterized protein</fullName>
    </submittedName>
</protein>
<proteinExistence type="predicted"/>
<dbReference type="eggNOG" id="ENOG5030QMA">
    <property type="taxonomic scope" value="Bacteria"/>
</dbReference>
<evidence type="ECO:0000256" key="1">
    <source>
        <dbReference type="SAM" id="MobiDB-lite"/>
    </source>
</evidence>
<dbReference type="HOGENOM" id="CLU_199517_0_0_10"/>
<accession>E6SUZ8</accession>
<dbReference type="STRING" id="693979.Bache_0407"/>
<dbReference type="PATRIC" id="fig|693979.3.peg.437"/>
<evidence type="ECO:0000313" key="3">
    <source>
        <dbReference type="Proteomes" id="UP000008630"/>
    </source>
</evidence>
<feature type="compositionally biased region" description="Polar residues" evidence="1">
    <location>
        <begin position="35"/>
        <end position="57"/>
    </location>
</feature>
<dbReference type="Proteomes" id="UP000008630">
    <property type="component" value="Chromosome"/>
</dbReference>
<gene>
    <name evidence="2" type="ordered locus">Bache_0407</name>
</gene>
<keyword evidence="3" id="KW-1185">Reference proteome</keyword>
<dbReference type="AlphaFoldDB" id="E6SUZ8"/>
<sequence length="72" mass="7783">MKQNMQNGREAYIAPSIEVIKIENEGAVMVASGSTENYTSTPLSSTGRNHSYNSASGSDLEDMINDILTVEN</sequence>
<reference evidence="2 3" key="2">
    <citation type="journal article" date="2011" name="Stand. Genomic Sci.">
        <title>Complete genome sequence of Bacteroides helcogenes type strain (P 36-108).</title>
        <authorList>
            <person name="Pati A."/>
            <person name="Gronow S."/>
            <person name="Zeytun A."/>
            <person name="Lapidus A."/>
            <person name="Nolan M."/>
            <person name="Hammon N."/>
            <person name="Deshpande S."/>
            <person name="Cheng J.F."/>
            <person name="Tapia R."/>
            <person name="Han C."/>
            <person name="Goodwin L."/>
            <person name="Pitluck S."/>
            <person name="Liolios K."/>
            <person name="Pagani I."/>
            <person name="Ivanova N."/>
            <person name="Mavromatis K."/>
            <person name="Chen A."/>
            <person name="Palaniappan K."/>
            <person name="Land M."/>
            <person name="Hauser L."/>
            <person name="Chang Y.J."/>
            <person name="Jeffries C.D."/>
            <person name="Detter J.C."/>
            <person name="Brambilla E."/>
            <person name="Rohde M."/>
            <person name="Goker M."/>
            <person name="Woyke T."/>
            <person name="Bristow J."/>
            <person name="Eisen J.A."/>
            <person name="Markowitz V."/>
            <person name="Hugenholtz P."/>
            <person name="Kyrpides N.C."/>
            <person name="Klenk H.P."/>
            <person name="Lucas S."/>
        </authorList>
    </citation>
    <scope>NUCLEOTIDE SEQUENCE [LARGE SCALE GENOMIC DNA]</scope>
    <source>
        <strain evidence="3">ATCC 35417 / DSM 20613 / JCM 6297 / CCUG 15421 / P 36-108</strain>
    </source>
</reference>
<feature type="region of interest" description="Disordered" evidence="1">
    <location>
        <begin position="35"/>
        <end position="58"/>
    </location>
</feature>
<reference key="1">
    <citation type="submission" date="2010-11" db="EMBL/GenBank/DDBJ databases">
        <title>The complete genome of Bacteroides helcogenes P 36-108.</title>
        <authorList>
            <consortium name="US DOE Joint Genome Institute (JGI-PGF)"/>
            <person name="Lucas S."/>
            <person name="Copeland A."/>
            <person name="Lapidus A."/>
            <person name="Bruce D."/>
            <person name="Goodwin L."/>
            <person name="Pitluck S."/>
            <person name="Kyrpides N."/>
            <person name="Mavromatis K."/>
            <person name="Ivanova N."/>
            <person name="Zeytun A."/>
            <person name="Brettin T."/>
            <person name="Detter J.C."/>
            <person name="Tapia R."/>
            <person name="Han C."/>
            <person name="Land M."/>
            <person name="Hauser L."/>
            <person name="Markowitz V."/>
            <person name="Cheng J.-F."/>
            <person name="Hugenholtz P."/>
            <person name="Woyke T."/>
            <person name="Wu D."/>
            <person name="Gronow S."/>
            <person name="Wellnitz S."/>
            <person name="Brambilla E."/>
            <person name="Klenk H.-P."/>
            <person name="Eisen J.A."/>
        </authorList>
    </citation>
    <scope>NUCLEOTIDE SEQUENCE</scope>
    <source>
        <strain>P 36-108</strain>
    </source>
</reference>
<evidence type="ECO:0000313" key="2">
    <source>
        <dbReference type="EMBL" id="ADV42434.1"/>
    </source>
</evidence>
<dbReference type="KEGG" id="bhl:Bache_0407"/>